<keyword evidence="1" id="KW-0472">Membrane</keyword>
<feature type="transmembrane region" description="Helical" evidence="1">
    <location>
        <begin position="38"/>
        <end position="56"/>
    </location>
</feature>
<feature type="non-terminal residue" evidence="2">
    <location>
        <position position="234"/>
    </location>
</feature>
<protein>
    <submittedName>
        <fullName evidence="2">Uncharacterized protein</fullName>
    </submittedName>
</protein>
<dbReference type="EMBL" id="JADBGQ010000002">
    <property type="protein sequence ID" value="KAG5411529.1"/>
    <property type="molecule type" value="Genomic_DNA"/>
</dbReference>
<reference evidence="2 3" key="1">
    <citation type="submission" date="2021-03" db="EMBL/GenBank/DDBJ databases">
        <authorList>
            <person name="King G.J."/>
            <person name="Bancroft I."/>
            <person name="Baten A."/>
            <person name="Bloomfield J."/>
            <person name="Borpatragohain P."/>
            <person name="He Z."/>
            <person name="Irish N."/>
            <person name="Irwin J."/>
            <person name="Liu K."/>
            <person name="Mauleon R.P."/>
            <person name="Moore J."/>
            <person name="Morris R."/>
            <person name="Ostergaard L."/>
            <person name="Wang B."/>
            <person name="Wells R."/>
        </authorList>
    </citation>
    <scope>NUCLEOTIDE SEQUENCE [LARGE SCALE GENOMIC DNA]</scope>
    <source>
        <strain evidence="2">R-o-18</strain>
        <tissue evidence="2">Leaf</tissue>
    </source>
</reference>
<comment type="caution">
    <text evidence="2">The sequence shown here is derived from an EMBL/GenBank/DDBJ whole genome shotgun (WGS) entry which is preliminary data.</text>
</comment>
<accession>A0ABQ7NKX4</accession>
<proteinExistence type="predicted"/>
<keyword evidence="3" id="KW-1185">Reference proteome</keyword>
<gene>
    <name evidence="2" type="primary">A02p046340.1_BraROA</name>
    <name evidence="2" type="ORF">IGI04_007848</name>
</gene>
<evidence type="ECO:0000313" key="3">
    <source>
        <dbReference type="Proteomes" id="UP000823674"/>
    </source>
</evidence>
<keyword evidence="1" id="KW-1133">Transmembrane helix</keyword>
<organism evidence="2 3">
    <name type="scientific">Brassica rapa subsp. trilocularis</name>
    <dbReference type="NCBI Taxonomy" id="1813537"/>
    <lineage>
        <taxon>Eukaryota</taxon>
        <taxon>Viridiplantae</taxon>
        <taxon>Streptophyta</taxon>
        <taxon>Embryophyta</taxon>
        <taxon>Tracheophyta</taxon>
        <taxon>Spermatophyta</taxon>
        <taxon>Magnoliopsida</taxon>
        <taxon>eudicotyledons</taxon>
        <taxon>Gunneridae</taxon>
        <taxon>Pentapetalae</taxon>
        <taxon>rosids</taxon>
        <taxon>malvids</taxon>
        <taxon>Brassicales</taxon>
        <taxon>Brassicaceae</taxon>
        <taxon>Brassiceae</taxon>
        <taxon>Brassica</taxon>
    </lineage>
</organism>
<evidence type="ECO:0000313" key="2">
    <source>
        <dbReference type="EMBL" id="KAG5411529.1"/>
    </source>
</evidence>
<dbReference type="Proteomes" id="UP000823674">
    <property type="component" value="Chromosome A02"/>
</dbReference>
<sequence length="234" mass="26429">MIKRKKERRCCLIWHGKRRCFVARCRTDTGWRRGDPRVLRIFFFSFISLSLLLSLLRRKAKSDAIDGSVRRHGCVSVGGCRRRRLTTASLSVALLHQGKRRRLRRWLSSRKGHGDLPICLFPLLGGIVASSISGKSKAEDQGLHVKGKTFCIWSGELDEALLITFGGLWFVIVDFYSLASSCNGKVRETKVLRLLIEKNPKFVDLLISQQDTGMGSYEDSVELSSSQVPFLATQ</sequence>
<keyword evidence="1" id="KW-0812">Transmembrane</keyword>
<evidence type="ECO:0000256" key="1">
    <source>
        <dbReference type="SAM" id="Phobius"/>
    </source>
</evidence>
<name>A0ABQ7NKX4_BRACM</name>